<dbReference type="GO" id="GO:0016301">
    <property type="term" value="F:kinase activity"/>
    <property type="evidence" value="ECO:0007669"/>
    <property type="project" value="UniProtKB-KW"/>
</dbReference>
<sequence length="646" mass="71863">MSGEGDRGRSKLASARRLFPAIDSEAEDPAAMVSSDSPSAGLLKVKTGTDGAGTAKTAKVLDLDSGATGCTRPDSAGSASKTAVSNGFENRMTEATFRSPSPGPHAEASPYVGHQNSMMKKQEKSESRLLKNQLRLVRTKSGVTIEPIKDELSFDKGFFLFVRALQLLVKKKEDFRPIIVGLAGPSGAGKTVFSSKVQSLIPGCAVLSMDMYNDASRLVDGNFDDPRLTDYDLLLQNIEGLRAGKTIKAPIYDFKTSTRTGYRTVEAPKSGIVLVEGIYALTSKLRDRMDLRVSITGGVHFDLVKRVLRDISRSGQEPAEIIQQISETVYPMYKAFIEPDLKTAHLRIYNEFNPFSGFQNPIYTLKSSMQISEKTIKELCPELCVNREESDFHDIYLLPPSEDPETCNSWLRMRNKNGKYKLMFEEWVKEGDFIISPGISFEVSVRILGGLLALGYSIYLIMQRHTVKMGNDEFQIKLDVVEGLGRNFVQIQGKGRFEVLDLAKKLNLGSVYIPYPYIEQVQLENMTQQLRDKTEDMLRGDIPLSIPGLDDLEDLVSQGQSPTKREGGHHHHHYDSEDEYQTASSISNEVNKQIVQNRHLHQGGEDQVLEGLVRDLLASQQQSNRVLVGVTCLTCLTCLLVTCFRK</sequence>
<dbReference type="PROSITE" id="PS51707">
    <property type="entry name" value="CYTH"/>
    <property type="match status" value="1"/>
</dbReference>
<dbReference type="Proteomes" id="UP001472866">
    <property type="component" value="Chromosome 02"/>
</dbReference>
<dbReference type="AlphaFoldDB" id="A0AAX4P1M1"/>
<dbReference type="InterPro" id="IPR023577">
    <property type="entry name" value="CYTH_domain"/>
</dbReference>
<feature type="region of interest" description="Disordered" evidence="1">
    <location>
        <begin position="555"/>
        <end position="582"/>
    </location>
</feature>
<accession>A0AAX4P1M1</accession>
<keyword evidence="3" id="KW-0808">Transferase</keyword>
<organism evidence="3 4">
    <name type="scientific">Chloropicon roscoffensis</name>
    <dbReference type="NCBI Taxonomy" id="1461544"/>
    <lineage>
        <taxon>Eukaryota</taxon>
        <taxon>Viridiplantae</taxon>
        <taxon>Chlorophyta</taxon>
        <taxon>Chloropicophyceae</taxon>
        <taxon>Chloropicales</taxon>
        <taxon>Chloropicaceae</taxon>
        <taxon>Chloropicon</taxon>
    </lineage>
</organism>
<evidence type="ECO:0000259" key="2">
    <source>
        <dbReference type="PROSITE" id="PS51707"/>
    </source>
</evidence>
<proteinExistence type="predicted"/>
<dbReference type="Pfam" id="PF01928">
    <property type="entry name" value="CYTH"/>
    <property type="match status" value="1"/>
</dbReference>
<dbReference type="InterPro" id="IPR027417">
    <property type="entry name" value="P-loop_NTPase"/>
</dbReference>
<name>A0AAX4P1M1_9CHLO</name>
<dbReference type="InterPro" id="IPR006083">
    <property type="entry name" value="PRK/URK"/>
</dbReference>
<feature type="region of interest" description="Disordered" evidence="1">
    <location>
        <begin position="1"/>
        <end position="41"/>
    </location>
</feature>
<dbReference type="EMBL" id="CP151502">
    <property type="protein sequence ID" value="WZN59936.1"/>
    <property type="molecule type" value="Genomic_DNA"/>
</dbReference>
<keyword evidence="3" id="KW-0418">Kinase</keyword>
<evidence type="ECO:0000313" key="3">
    <source>
        <dbReference type="EMBL" id="WZN59936.1"/>
    </source>
</evidence>
<dbReference type="PANTHER" id="PTHR10285">
    <property type="entry name" value="URIDINE KINASE"/>
    <property type="match status" value="1"/>
</dbReference>
<reference evidence="3 4" key="1">
    <citation type="submission" date="2024-03" db="EMBL/GenBank/DDBJ databases">
        <title>Complete genome sequence of the green alga Chloropicon roscoffensis RCC1871.</title>
        <authorList>
            <person name="Lemieux C."/>
            <person name="Pombert J.-F."/>
            <person name="Otis C."/>
            <person name="Turmel M."/>
        </authorList>
    </citation>
    <scope>NUCLEOTIDE SEQUENCE [LARGE SCALE GENOMIC DNA]</scope>
    <source>
        <strain evidence="3 4">RCC1871</strain>
    </source>
</reference>
<evidence type="ECO:0000313" key="4">
    <source>
        <dbReference type="Proteomes" id="UP001472866"/>
    </source>
</evidence>
<dbReference type="SUPFAM" id="SSF52540">
    <property type="entry name" value="P-loop containing nucleoside triphosphate hydrolases"/>
    <property type="match status" value="1"/>
</dbReference>
<feature type="domain" description="CYTH" evidence="2">
    <location>
        <begin position="360"/>
        <end position="523"/>
    </location>
</feature>
<dbReference type="CDD" id="cd02028">
    <property type="entry name" value="UMPK_like"/>
    <property type="match status" value="1"/>
</dbReference>
<dbReference type="Pfam" id="PF00485">
    <property type="entry name" value="PRK"/>
    <property type="match status" value="1"/>
</dbReference>
<dbReference type="SUPFAM" id="SSF55154">
    <property type="entry name" value="CYTH-like phosphatases"/>
    <property type="match status" value="1"/>
</dbReference>
<dbReference type="Gene3D" id="3.40.50.300">
    <property type="entry name" value="P-loop containing nucleotide triphosphate hydrolases"/>
    <property type="match status" value="1"/>
</dbReference>
<dbReference type="GO" id="GO:0016462">
    <property type="term" value="F:pyrophosphatase activity"/>
    <property type="evidence" value="ECO:0007669"/>
    <property type="project" value="UniProtKB-ARBA"/>
</dbReference>
<gene>
    <name evidence="3" type="ORF">HKI87_02g14640</name>
</gene>
<dbReference type="GO" id="GO:0005524">
    <property type="term" value="F:ATP binding"/>
    <property type="evidence" value="ECO:0007669"/>
    <property type="project" value="InterPro"/>
</dbReference>
<dbReference type="PRINTS" id="PR00988">
    <property type="entry name" value="URIDINKINASE"/>
</dbReference>
<feature type="region of interest" description="Disordered" evidence="1">
    <location>
        <begin position="94"/>
        <end position="115"/>
    </location>
</feature>
<dbReference type="Gene3D" id="2.40.320.10">
    <property type="entry name" value="Hypothetical Protein Pfu-838710-001"/>
    <property type="match status" value="1"/>
</dbReference>
<keyword evidence="4" id="KW-1185">Reference proteome</keyword>
<dbReference type="InterPro" id="IPR033469">
    <property type="entry name" value="CYTH-like_dom_sf"/>
</dbReference>
<protein>
    <submittedName>
        <fullName evidence="3">Uridine kinase</fullName>
    </submittedName>
</protein>
<evidence type="ECO:0000256" key="1">
    <source>
        <dbReference type="SAM" id="MobiDB-lite"/>
    </source>
</evidence>